<accession>A0A674NVC5</accession>
<evidence type="ECO:0000256" key="1">
    <source>
        <dbReference type="SAM" id="Phobius"/>
    </source>
</evidence>
<dbReference type="Gene3D" id="1.10.287.210">
    <property type="match status" value="1"/>
</dbReference>
<evidence type="ECO:0008006" key="4">
    <source>
        <dbReference type="Google" id="ProtNLM"/>
    </source>
</evidence>
<name>A0A674NVC5_TAKRU</name>
<dbReference type="SUPFAM" id="SSF48726">
    <property type="entry name" value="Immunoglobulin"/>
    <property type="match status" value="1"/>
</dbReference>
<dbReference type="PANTHER" id="PTHR10424">
    <property type="entry name" value="VIRAL ENVELOPE PROTEIN"/>
    <property type="match status" value="1"/>
</dbReference>
<sequence length="717" mass="79839">MRRAGRQGRAISRYITEHEVSVVYGTPALLVPDETFMMWITPDGTMIEFANYTEHAKYAWANDYRAIKNDGDCGMFIHRPQPEDQGVYECMQFGPRQAPVVRVDITCNLEHRSAKINLVLLDNVTGKQMPSPWDEPKQPVTTIVTTPSTTTATALSPVNTTLHPTQYIQVTSVAPSPPKVMVEDPFSAGNVSEVKQIDSSNTIQPYESHNASSGSQADCFVGPVRAKLRRDAKWRAFGFDSSAMDIADPWASRNLWFQQLTHSVRSINSAKGPCILKVPSPSTWPSILETRAEPLPSACQFALSWLSYHQKASTDVLMALSINLFNPSSYCSHYGDLPYINLLDQYENPMTAIPDPLEVKTKTKSITCFCANDTYNGDGVFLGVSNCMEYRMKVSNPDLSNRIKLYPAIFPGPKGETSQTVWAIHHRLPADVTIGTFRDIWWVCGNKAYLFLPYAWTGCCYMATLKLPYEVFTLGTTPPSDDTTSTSNLTSASNARKRRELAQFHNFESYHWRISLGEKWGIGLLPWYGVVFLADHIDNITYTLQGFANETIKGFEHLSNTQRSHRLTLLKHDMALDYILAREGGLCVSLNLTGDACYTLIPDNGDNITSVIDALKKIRDAFGPSESAGISATAWLQDKFGPMGAMLVQFLSAVVVSLSVMFCFCTLSLTCAKAMILRWIGVVMPTDQVQMPLLSDKALVDSDEEDISDEMVDKYPV</sequence>
<protein>
    <recommendedName>
        <fullName evidence="4">Ig-like domain-containing protein</fullName>
    </recommendedName>
</protein>
<dbReference type="InterPro" id="IPR018154">
    <property type="entry name" value="TLV/ENV_coat_polyprotein"/>
</dbReference>
<evidence type="ECO:0000313" key="3">
    <source>
        <dbReference type="Proteomes" id="UP000005226"/>
    </source>
</evidence>
<dbReference type="InParanoid" id="A0A674NVC5"/>
<proteinExistence type="predicted"/>
<dbReference type="GeneTree" id="ENSGT00940000176865"/>
<reference evidence="2 3" key="1">
    <citation type="journal article" date="2011" name="Genome Biol. Evol.">
        <title>Integration of the genetic map and genome assembly of fugu facilitates insights into distinct features of genome evolution in teleosts and mammals.</title>
        <authorList>
            <person name="Kai W."/>
            <person name="Kikuchi K."/>
            <person name="Tohari S."/>
            <person name="Chew A.K."/>
            <person name="Tay A."/>
            <person name="Fujiwara A."/>
            <person name="Hosoya S."/>
            <person name="Suetake H."/>
            <person name="Naruse K."/>
            <person name="Brenner S."/>
            <person name="Suzuki Y."/>
            <person name="Venkatesh B."/>
        </authorList>
    </citation>
    <scope>NUCLEOTIDE SEQUENCE [LARGE SCALE GENOMIC DNA]</scope>
</reference>
<reference evidence="2" key="2">
    <citation type="submission" date="2025-08" db="UniProtKB">
        <authorList>
            <consortium name="Ensembl"/>
        </authorList>
    </citation>
    <scope>IDENTIFICATION</scope>
</reference>
<dbReference type="Proteomes" id="UP000005226">
    <property type="component" value="Chromosome 16"/>
</dbReference>
<dbReference type="InterPro" id="IPR036179">
    <property type="entry name" value="Ig-like_dom_sf"/>
</dbReference>
<dbReference type="SUPFAM" id="SSF58069">
    <property type="entry name" value="Virus ectodomain"/>
    <property type="match status" value="1"/>
</dbReference>
<organism evidence="2 3">
    <name type="scientific">Takifugu rubripes</name>
    <name type="common">Japanese pufferfish</name>
    <name type="synonym">Fugu rubripes</name>
    <dbReference type="NCBI Taxonomy" id="31033"/>
    <lineage>
        <taxon>Eukaryota</taxon>
        <taxon>Metazoa</taxon>
        <taxon>Chordata</taxon>
        <taxon>Craniata</taxon>
        <taxon>Vertebrata</taxon>
        <taxon>Euteleostomi</taxon>
        <taxon>Actinopterygii</taxon>
        <taxon>Neopterygii</taxon>
        <taxon>Teleostei</taxon>
        <taxon>Neoteleostei</taxon>
        <taxon>Acanthomorphata</taxon>
        <taxon>Eupercaria</taxon>
        <taxon>Tetraodontiformes</taxon>
        <taxon>Tetradontoidea</taxon>
        <taxon>Tetraodontidae</taxon>
        <taxon>Takifugu</taxon>
    </lineage>
</organism>
<keyword evidence="1" id="KW-0472">Membrane</keyword>
<keyword evidence="1" id="KW-1133">Transmembrane helix</keyword>
<dbReference type="AlphaFoldDB" id="A0A674NVC5"/>
<feature type="transmembrane region" description="Helical" evidence="1">
    <location>
        <begin position="646"/>
        <end position="669"/>
    </location>
</feature>
<keyword evidence="3" id="KW-1185">Reference proteome</keyword>
<reference evidence="2" key="3">
    <citation type="submission" date="2025-09" db="UniProtKB">
        <authorList>
            <consortium name="Ensembl"/>
        </authorList>
    </citation>
    <scope>IDENTIFICATION</scope>
</reference>
<evidence type="ECO:0000313" key="2">
    <source>
        <dbReference type="Ensembl" id="ENSTRUP00000077250.1"/>
    </source>
</evidence>
<dbReference type="Ensembl" id="ENSTRUT00000082269.1">
    <property type="protein sequence ID" value="ENSTRUP00000077250.1"/>
    <property type="gene ID" value="ENSTRUG00000027941.1"/>
</dbReference>
<keyword evidence="1" id="KW-0812">Transmembrane</keyword>